<keyword evidence="1" id="KW-0472">Membrane</keyword>
<keyword evidence="1" id="KW-0812">Transmembrane</keyword>
<sequence>MIRASRASYKTQPGDGQGREIDTFDLLIIIIIIIIIVYY</sequence>
<evidence type="ECO:0000256" key="1">
    <source>
        <dbReference type="SAM" id="Phobius"/>
    </source>
</evidence>
<proteinExistence type="predicted"/>
<dbReference type="Proteomes" id="UP000095283">
    <property type="component" value="Unplaced"/>
</dbReference>
<organism evidence="2 3">
    <name type="scientific">Heterorhabditis bacteriophora</name>
    <name type="common">Entomopathogenic nematode worm</name>
    <dbReference type="NCBI Taxonomy" id="37862"/>
    <lineage>
        <taxon>Eukaryota</taxon>
        <taxon>Metazoa</taxon>
        <taxon>Ecdysozoa</taxon>
        <taxon>Nematoda</taxon>
        <taxon>Chromadorea</taxon>
        <taxon>Rhabditida</taxon>
        <taxon>Rhabditina</taxon>
        <taxon>Rhabditomorpha</taxon>
        <taxon>Strongyloidea</taxon>
        <taxon>Heterorhabditidae</taxon>
        <taxon>Heterorhabditis</taxon>
    </lineage>
</organism>
<keyword evidence="2" id="KW-1185">Reference proteome</keyword>
<evidence type="ECO:0000313" key="2">
    <source>
        <dbReference type="Proteomes" id="UP000095283"/>
    </source>
</evidence>
<feature type="transmembrane region" description="Helical" evidence="1">
    <location>
        <begin position="21"/>
        <end position="38"/>
    </location>
</feature>
<keyword evidence="1" id="KW-1133">Transmembrane helix</keyword>
<name>A0A1I7X1T6_HETBA</name>
<protein>
    <submittedName>
        <fullName evidence="3">RDD family protein</fullName>
    </submittedName>
</protein>
<reference evidence="3" key="1">
    <citation type="submission" date="2016-11" db="UniProtKB">
        <authorList>
            <consortium name="WormBaseParasite"/>
        </authorList>
    </citation>
    <scope>IDENTIFICATION</scope>
</reference>
<dbReference type="WBParaSite" id="Hba_11420">
    <property type="protein sequence ID" value="Hba_11420"/>
    <property type="gene ID" value="Hba_11420"/>
</dbReference>
<accession>A0A1I7X1T6</accession>
<dbReference type="AlphaFoldDB" id="A0A1I7X1T6"/>
<evidence type="ECO:0000313" key="3">
    <source>
        <dbReference type="WBParaSite" id="Hba_11420"/>
    </source>
</evidence>